<proteinExistence type="predicted"/>
<accession>A0AAW0EMY3</accession>
<sequence length="249" mass="28128">MEVGQRGCADWALAHPCRLCTSTQVSHFHRDKKREYLVCAACGLVFVPDRFFLSSADEKALYDLHENVPGDTRYQQFLSRATVPLTEYLATTQSAASPGCVRRGLDFGCGPAPVLASMLAAEPHNCSMDVYDLFYFPDSKECLAREGYYDFITATEVVEHLQDPLSVLRQLWSCLRQDGGALVIMTKRVDGAIERFRNWHYIRDPTHITFFHERSFAWLAQALPSTSGEHCEVRFVAADVVLLIKTTRP</sequence>
<keyword evidence="1" id="KW-0489">Methyltransferase</keyword>
<gene>
    <name evidence="1" type="ORF">NESM_000375800</name>
</gene>
<dbReference type="Gene3D" id="3.40.50.150">
    <property type="entry name" value="Vaccinia Virus protein VP39"/>
    <property type="match status" value="1"/>
</dbReference>
<dbReference type="AlphaFoldDB" id="A0AAW0EMY3"/>
<reference evidence="1 2" key="1">
    <citation type="journal article" date="2021" name="MBio">
        <title>A New Model Trypanosomatid, Novymonas esmeraldas: Genomic Perception of Its 'Candidatus Pandoraea novymonadis' Endosymbiont.</title>
        <authorList>
            <person name="Zakharova A."/>
            <person name="Saura A."/>
            <person name="Butenko A."/>
            <person name="Podesvova L."/>
            <person name="Warmusova S."/>
            <person name="Kostygov A.Y."/>
            <person name="Nenarokova A."/>
            <person name="Lukes J."/>
            <person name="Opperdoes F.R."/>
            <person name="Yurchenko V."/>
        </authorList>
    </citation>
    <scope>NUCLEOTIDE SEQUENCE [LARGE SCALE GENOMIC DNA]</scope>
    <source>
        <strain evidence="1 2">E262AT.01</strain>
    </source>
</reference>
<keyword evidence="2" id="KW-1185">Reference proteome</keyword>
<dbReference type="GO" id="GO:0008168">
    <property type="term" value="F:methyltransferase activity"/>
    <property type="evidence" value="ECO:0007669"/>
    <property type="project" value="UniProtKB-KW"/>
</dbReference>
<dbReference type="Pfam" id="PF13489">
    <property type="entry name" value="Methyltransf_23"/>
    <property type="match status" value="1"/>
</dbReference>
<name>A0AAW0EMY3_9TRYP</name>
<keyword evidence="1" id="KW-0808">Transferase</keyword>
<dbReference type="SUPFAM" id="SSF53335">
    <property type="entry name" value="S-adenosyl-L-methionine-dependent methyltransferases"/>
    <property type="match status" value="1"/>
</dbReference>
<evidence type="ECO:0000313" key="2">
    <source>
        <dbReference type="Proteomes" id="UP001430356"/>
    </source>
</evidence>
<protein>
    <submittedName>
        <fullName evidence="1">Methyltransferase domain containing protein</fullName>
    </submittedName>
</protein>
<dbReference type="Proteomes" id="UP001430356">
    <property type="component" value="Unassembled WGS sequence"/>
</dbReference>
<dbReference type="EMBL" id="JAECZO010000039">
    <property type="protein sequence ID" value="KAK7194579.1"/>
    <property type="molecule type" value="Genomic_DNA"/>
</dbReference>
<organism evidence="1 2">
    <name type="scientific">Novymonas esmeraldas</name>
    <dbReference type="NCBI Taxonomy" id="1808958"/>
    <lineage>
        <taxon>Eukaryota</taxon>
        <taxon>Discoba</taxon>
        <taxon>Euglenozoa</taxon>
        <taxon>Kinetoplastea</taxon>
        <taxon>Metakinetoplastina</taxon>
        <taxon>Trypanosomatida</taxon>
        <taxon>Trypanosomatidae</taxon>
        <taxon>Novymonas</taxon>
    </lineage>
</organism>
<comment type="caution">
    <text evidence="1">The sequence shown here is derived from an EMBL/GenBank/DDBJ whole genome shotgun (WGS) entry which is preliminary data.</text>
</comment>
<dbReference type="GO" id="GO:0032259">
    <property type="term" value="P:methylation"/>
    <property type="evidence" value="ECO:0007669"/>
    <property type="project" value="UniProtKB-KW"/>
</dbReference>
<evidence type="ECO:0000313" key="1">
    <source>
        <dbReference type="EMBL" id="KAK7194579.1"/>
    </source>
</evidence>
<dbReference type="InterPro" id="IPR029063">
    <property type="entry name" value="SAM-dependent_MTases_sf"/>
</dbReference>